<dbReference type="Gene3D" id="3.40.50.970">
    <property type="match status" value="1"/>
</dbReference>
<feature type="domain" description="Dehydrogenase E1 component" evidence="5">
    <location>
        <begin position="26"/>
        <end position="313"/>
    </location>
</feature>
<protein>
    <submittedName>
        <fullName evidence="6">Thiamine pyrophosphate-dependent dehydrogenase E1 component subunit alpha</fullName>
    </submittedName>
</protein>
<dbReference type="SUPFAM" id="SSF52518">
    <property type="entry name" value="Thiamin diphosphate-binding fold (THDP-binding)"/>
    <property type="match status" value="1"/>
</dbReference>
<feature type="region of interest" description="Disordered" evidence="4">
    <location>
        <begin position="247"/>
        <end position="267"/>
    </location>
</feature>
<name>A0ABZ0II84_9GAMM</name>
<reference evidence="6 7" key="1">
    <citation type="submission" date="2023-10" db="EMBL/GenBank/DDBJ databases">
        <title>Two novel species belonging to the OM43/NOR5 clade.</title>
        <authorList>
            <person name="Park M."/>
        </authorList>
    </citation>
    <scope>NUCLEOTIDE SEQUENCE [LARGE SCALE GENOMIC DNA]</scope>
    <source>
        <strain evidence="6 7">IMCC45268</strain>
    </source>
</reference>
<evidence type="ECO:0000256" key="4">
    <source>
        <dbReference type="SAM" id="MobiDB-lite"/>
    </source>
</evidence>
<keyword evidence="3" id="KW-0786">Thiamine pyrophosphate</keyword>
<evidence type="ECO:0000313" key="7">
    <source>
        <dbReference type="Proteomes" id="UP001626549"/>
    </source>
</evidence>
<keyword evidence="2" id="KW-0560">Oxidoreductase</keyword>
<dbReference type="PANTHER" id="PTHR11516:SF41">
    <property type="entry name" value="3-METHYL-2-OXOBUTANOATE DEHYDROGENASE SUBUNIT ALPHA"/>
    <property type="match status" value="1"/>
</dbReference>
<keyword evidence="7" id="KW-1185">Reference proteome</keyword>
<evidence type="ECO:0000256" key="1">
    <source>
        <dbReference type="ARBA" id="ARBA00001964"/>
    </source>
</evidence>
<evidence type="ECO:0000313" key="6">
    <source>
        <dbReference type="EMBL" id="WOJ97756.1"/>
    </source>
</evidence>
<dbReference type="Pfam" id="PF00676">
    <property type="entry name" value="E1_dh"/>
    <property type="match status" value="1"/>
</dbReference>
<dbReference type="InterPro" id="IPR001017">
    <property type="entry name" value="DH_E1"/>
</dbReference>
<evidence type="ECO:0000256" key="3">
    <source>
        <dbReference type="ARBA" id="ARBA00023052"/>
    </source>
</evidence>
<dbReference type="EMBL" id="CP136865">
    <property type="protein sequence ID" value="WOJ97756.1"/>
    <property type="molecule type" value="Genomic_DNA"/>
</dbReference>
<gene>
    <name evidence="6" type="ORF">R0137_04070</name>
</gene>
<proteinExistence type="predicted"/>
<dbReference type="InterPro" id="IPR050642">
    <property type="entry name" value="PDH_E1_Alpha_Subunit"/>
</dbReference>
<dbReference type="CDD" id="cd02000">
    <property type="entry name" value="TPP_E1_PDC_ADC_BCADC"/>
    <property type="match status" value="1"/>
</dbReference>
<dbReference type="Proteomes" id="UP001626549">
    <property type="component" value="Chromosome"/>
</dbReference>
<comment type="cofactor">
    <cofactor evidence="1">
        <name>thiamine diphosphate</name>
        <dbReference type="ChEBI" id="CHEBI:58937"/>
    </cofactor>
</comment>
<evidence type="ECO:0000256" key="2">
    <source>
        <dbReference type="ARBA" id="ARBA00023002"/>
    </source>
</evidence>
<dbReference type="InterPro" id="IPR029061">
    <property type="entry name" value="THDP-binding"/>
</dbReference>
<dbReference type="RefSeq" id="WP_407328755.1">
    <property type="nucleotide sequence ID" value="NZ_CP136865.1"/>
</dbReference>
<dbReference type="PANTHER" id="PTHR11516">
    <property type="entry name" value="PYRUVATE DEHYDROGENASE E1 COMPONENT, ALPHA SUBUNIT BACTERIAL AND ORGANELLAR"/>
    <property type="match status" value="1"/>
</dbReference>
<organism evidence="6 7">
    <name type="scientific">Congregibacter brevis</name>
    <dbReference type="NCBI Taxonomy" id="3081201"/>
    <lineage>
        <taxon>Bacteria</taxon>
        <taxon>Pseudomonadati</taxon>
        <taxon>Pseudomonadota</taxon>
        <taxon>Gammaproteobacteria</taxon>
        <taxon>Cellvibrionales</taxon>
        <taxon>Halieaceae</taxon>
        <taxon>Congregibacter</taxon>
    </lineage>
</organism>
<sequence>MALNTEQKTTLYRNLIRADEFNKMMYRRMMQGKLIGFYHPAEGAIAPGVGAASFLNQDDNLSPHHRGHGITHMLAKGIDIKYYLAEHTGKDTGCCKGRSAFHFSFPDHKVYMMSGFIGYNFAPVVGWGFAAKRRNQGQVVMNCSGDGSYGQGRAHEAMLMAQNWKLPVIFFCENNGMSIFSTAMEMHPKEHISSLADGFGMPSSIVDGQDVFAVAEASVEAIDRARKGEGPTFIEAKTLRFNEHDIGTPDLSGWEERSEEEHASMREREPVRIATARVLDEGILTQSAIDQIIEEALAEVQGVEDFADSSDIARPSVEQLMDGVFAK</sequence>
<evidence type="ECO:0000259" key="5">
    <source>
        <dbReference type="Pfam" id="PF00676"/>
    </source>
</evidence>
<feature type="compositionally biased region" description="Basic and acidic residues" evidence="4">
    <location>
        <begin position="254"/>
        <end position="267"/>
    </location>
</feature>
<accession>A0ABZ0II84</accession>